<reference evidence="2 3" key="1">
    <citation type="submission" date="2017-05" db="EMBL/GenBank/DDBJ databases">
        <authorList>
            <person name="Varghese N."/>
            <person name="Submissions S."/>
        </authorList>
    </citation>
    <scope>NUCLEOTIDE SEQUENCE [LARGE SCALE GENOMIC DNA]</scope>
    <source>
        <strain evidence="2 3">DSM 28009</strain>
    </source>
</reference>
<evidence type="ECO:0000313" key="3">
    <source>
        <dbReference type="Proteomes" id="UP000319555"/>
    </source>
</evidence>
<name>A0A521CQL7_9RHOB</name>
<feature type="domain" description="TfuA-like core" evidence="1">
    <location>
        <begin position="48"/>
        <end position="167"/>
    </location>
</feature>
<proteinExistence type="predicted"/>
<dbReference type="AlphaFoldDB" id="A0A521CQL7"/>
<sequence>MSVVIFVGPTLTADAVAQCLDPVILPPVRQGDVYRVARDRPRAIGIIDGFFEGVPSVWHKEILWAMNQGIPVYGSASMGALRAAELADFGMIGVGRIFEDFYSRTLQDDDEVAVLHSPAELGYLPLSEPMVSVRATVEEAHNLGMLVAERAAEVLRIAKGMNYRQRSWPNIIDALNGLSDIQSFVDWLPNGKVDAKARDAIEMLGRMAEDLANDLPFPATQQPTEETLMWKGLRARVDADQKADQAVIDEVRLNPDMYTRLRERAALTLLAREEADRRDEEPDRPALMAQMDAHRQKAGLSRRAALMAWLDENDLSVEEYEAMLADAARVHGHITSRASVLESSLLRELRRDGSYAELRDRAHRKALRGAESLTARGGPASGRLPMVMWYFETQLDQPVPDDLESYAVSLGLAGREAFFDLIEAEYLFCHADAGLNSTVD</sequence>
<evidence type="ECO:0000313" key="2">
    <source>
        <dbReference type="EMBL" id="SMO61706.1"/>
    </source>
</evidence>
<dbReference type="RefSeq" id="WP_142636287.1">
    <property type="nucleotide sequence ID" value="NZ_FXTE01000003.1"/>
</dbReference>
<dbReference type="Pfam" id="PF07812">
    <property type="entry name" value="TfuA"/>
    <property type="match status" value="1"/>
</dbReference>
<dbReference type="OrthoDB" id="118811at2"/>
<dbReference type="EMBL" id="FXTE01000003">
    <property type="protein sequence ID" value="SMO61706.1"/>
    <property type="molecule type" value="Genomic_DNA"/>
</dbReference>
<dbReference type="InterPro" id="IPR012924">
    <property type="entry name" value="TfuA_core"/>
</dbReference>
<organism evidence="2 3">
    <name type="scientific">Ruegeria faecimaris</name>
    <dbReference type="NCBI Taxonomy" id="686389"/>
    <lineage>
        <taxon>Bacteria</taxon>
        <taxon>Pseudomonadati</taxon>
        <taxon>Pseudomonadota</taxon>
        <taxon>Alphaproteobacteria</taxon>
        <taxon>Rhodobacterales</taxon>
        <taxon>Roseobacteraceae</taxon>
        <taxon>Ruegeria</taxon>
    </lineage>
</organism>
<dbReference type="Proteomes" id="UP000319555">
    <property type="component" value="Unassembled WGS sequence"/>
</dbReference>
<accession>A0A521CQL7</accession>
<gene>
    <name evidence="2" type="ORF">SAMN06265380_103164</name>
</gene>
<protein>
    <recommendedName>
        <fullName evidence="1">TfuA-like core domain-containing protein</fullName>
    </recommendedName>
</protein>
<evidence type="ECO:0000259" key="1">
    <source>
        <dbReference type="Pfam" id="PF07812"/>
    </source>
</evidence>
<keyword evidence="3" id="KW-1185">Reference proteome</keyword>